<dbReference type="AlphaFoldDB" id="A0A7X9RVR4"/>
<dbReference type="EMBL" id="JABANE010000045">
    <property type="protein sequence ID" value="NME69636.1"/>
    <property type="molecule type" value="Genomic_DNA"/>
</dbReference>
<evidence type="ECO:0000313" key="4">
    <source>
        <dbReference type="EMBL" id="NME69636.1"/>
    </source>
</evidence>
<dbReference type="RefSeq" id="WP_169657902.1">
    <property type="nucleotide sequence ID" value="NZ_JABANE010000045.1"/>
</dbReference>
<dbReference type="Proteomes" id="UP000576082">
    <property type="component" value="Unassembled WGS sequence"/>
</dbReference>
<reference evidence="4 5" key="1">
    <citation type="submission" date="2020-04" db="EMBL/GenBank/DDBJ databases">
        <title>Flammeovirga sp. SR4, a novel species isolated from seawater.</title>
        <authorList>
            <person name="Wang X."/>
        </authorList>
    </citation>
    <scope>NUCLEOTIDE SEQUENCE [LARGE SCALE GENOMIC DNA]</scope>
    <source>
        <strain evidence="4 5">ATCC 23126</strain>
    </source>
</reference>
<dbReference type="Gene3D" id="1.20.144.10">
    <property type="entry name" value="Phosphatidic acid phosphatase type 2/haloperoxidase"/>
    <property type="match status" value="1"/>
</dbReference>
<keyword evidence="5" id="KW-1185">Reference proteome</keyword>
<accession>A0A7X9RVR4</accession>
<feature type="chain" id="PRO_5031112770" evidence="2">
    <location>
        <begin position="20"/>
        <end position="291"/>
    </location>
</feature>
<keyword evidence="1" id="KW-1133">Transmembrane helix</keyword>
<feature type="transmembrane region" description="Helical" evidence="1">
    <location>
        <begin position="35"/>
        <end position="55"/>
    </location>
</feature>
<comment type="caution">
    <text evidence="4">The sequence shown here is derived from an EMBL/GenBank/DDBJ whole genome shotgun (WGS) entry which is preliminary data.</text>
</comment>
<dbReference type="Pfam" id="PF01569">
    <property type="entry name" value="PAP2"/>
    <property type="match status" value="1"/>
</dbReference>
<organism evidence="4 5">
    <name type="scientific">Flammeovirga aprica JL-4</name>
    <dbReference type="NCBI Taxonomy" id="694437"/>
    <lineage>
        <taxon>Bacteria</taxon>
        <taxon>Pseudomonadati</taxon>
        <taxon>Bacteroidota</taxon>
        <taxon>Cytophagia</taxon>
        <taxon>Cytophagales</taxon>
        <taxon>Flammeovirgaceae</taxon>
        <taxon>Flammeovirga</taxon>
    </lineage>
</organism>
<feature type="signal peptide" evidence="2">
    <location>
        <begin position="1"/>
        <end position="19"/>
    </location>
</feature>
<keyword evidence="1" id="KW-0472">Membrane</keyword>
<keyword evidence="1" id="KW-0812">Transmembrane</keyword>
<dbReference type="InterPro" id="IPR000326">
    <property type="entry name" value="PAP2/HPO"/>
</dbReference>
<evidence type="ECO:0000313" key="5">
    <source>
        <dbReference type="Proteomes" id="UP000576082"/>
    </source>
</evidence>
<dbReference type="SUPFAM" id="SSF48317">
    <property type="entry name" value="Acid phosphatase/Vanadium-dependent haloperoxidase"/>
    <property type="match status" value="1"/>
</dbReference>
<dbReference type="CDD" id="cd01610">
    <property type="entry name" value="PAP2_like"/>
    <property type="match status" value="1"/>
</dbReference>
<protein>
    <submittedName>
        <fullName evidence="4">Phosphatase PAP2 family protein</fullName>
    </submittedName>
</protein>
<name>A0A7X9RVR4_9BACT</name>
<sequence length="291" mass="33172">MFRIVFFLFCFLTSTLSLAQKADSLKWYKSHSKIYYAPPITTGSIAAAGLLANYLGIRMLNNRPSLDINEIRKLDINSVNSFDRHVFDHAVEDREDSHNFTDWGLYVSVVLPFTLFFDDEIRKDWIEVSLMYLETQMIAVNIYNYLGPGIFRRYRPIVYMHGHPDVPDAELTDNNNERSFFSGHTSNTACGTFFTAKVLTDYHPEWSTGAKIGVYVAAFIPPALVGYYRTRAYKHFYTDVITGCAVGALTGVFVPQIHKKLRSKRAADGSGTAFMPIMQPQMMGLYVRKTF</sequence>
<evidence type="ECO:0000259" key="3">
    <source>
        <dbReference type="Pfam" id="PF01569"/>
    </source>
</evidence>
<proteinExistence type="predicted"/>
<gene>
    <name evidence="4" type="ORF">HHU12_16780</name>
</gene>
<evidence type="ECO:0000256" key="1">
    <source>
        <dbReference type="SAM" id="Phobius"/>
    </source>
</evidence>
<evidence type="ECO:0000256" key="2">
    <source>
        <dbReference type="SAM" id="SignalP"/>
    </source>
</evidence>
<dbReference type="InterPro" id="IPR036938">
    <property type="entry name" value="PAP2/HPO_sf"/>
</dbReference>
<feature type="domain" description="Phosphatidic acid phosphatase type 2/haloperoxidase" evidence="3">
    <location>
        <begin position="135"/>
        <end position="261"/>
    </location>
</feature>
<keyword evidence="2" id="KW-0732">Signal</keyword>
<feature type="transmembrane region" description="Helical" evidence="1">
    <location>
        <begin position="236"/>
        <end position="255"/>
    </location>
</feature>